<comment type="caution">
    <text evidence="1">The sequence shown here is derived from an EMBL/GenBank/DDBJ whole genome shotgun (WGS) entry which is preliminary data.</text>
</comment>
<protein>
    <submittedName>
        <fullName evidence="1">Uncharacterized protein</fullName>
    </submittedName>
</protein>
<accession>A0ABN8LVK4</accession>
<evidence type="ECO:0000313" key="1">
    <source>
        <dbReference type="EMBL" id="CAH3018281.1"/>
    </source>
</evidence>
<dbReference type="EMBL" id="CALNXI010000083">
    <property type="protein sequence ID" value="CAH3018281.1"/>
    <property type="molecule type" value="Genomic_DNA"/>
</dbReference>
<dbReference type="PANTHER" id="PTHR31511:SF12">
    <property type="entry name" value="RHO TERMINATION FACTOR N-TERMINAL DOMAIN-CONTAINING PROTEIN"/>
    <property type="match status" value="1"/>
</dbReference>
<reference evidence="1 2" key="1">
    <citation type="submission" date="2022-05" db="EMBL/GenBank/DDBJ databases">
        <authorList>
            <consortium name="Genoscope - CEA"/>
            <person name="William W."/>
        </authorList>
    </citation>
    <scope>NUCLEOTIDE SEQUENCE [LARGE SCALE GENOMIC DNA]</scope>
</reference>
<name>A0ABN8LVK4_9CNID</name>
<dbReference type="Proteomes" id="UP001159427">
    <property type="component" value="Unassembled WGS sequence"/>
</dbReference>
<sequence length="132" mass="15517">MKDFNKMMYNKTKHQHRKHFCMFCLQCFSTDEILAKHKSNCMIINGEQAIRMPEEGSTVQFQNYHKQMPAPFVNYADFEAITEKVSGCQPDGVKSYTDKYQKHTGCSYGYKVVCCYDDKYSKPVKIYRGEIY</sequence>
<proteinExistence type="predicted"/>
<organism evidence="1 2">
    <name type="scientific">Porites evermanni</name>
    <dbReference type="NCBI Taxonomy" id="104178"/>
    <lineage>
        <taxon>Eukaryota</taxon>
        <taxon>Metazoa</taxon>
        <taxon>Cnidaria</taxon>
        <taxon>Anthozoa</taxon>
        <taxon>Hexacorallia</taxon>
        <taxon>Scleractinia</taxon>
        <taxon>Fungiina</taxon>
        <taxon>Poritidae</taxon>
        <taxon>Porites</taxon>
    </lineage>
</organism>
<dbReference type="PANTHER" id="PTHR31511">
    <property type="entry name" value="PROTEIN CBG23764"/>
    <property type="match status" value="1"/>
</dbReference>
<keyword evidence="2" id="KW-1185">Reference proteome</keyword>
<evidence type="ECO:0000313" key="2">
    <source>
        <dbReference type="Proteomes" id="UP001159427"/>
    </source>
</evidence>
<gene>
    <name evidence="1" type="ORF">PEVE_00042378</name>
</gene>